<comment type="similarity">
    <text evidence="2 7">Belongs to the glycosyl hydrolase 22 family.</text>
</comment>
<comment type="catalytic activity">
    <reaction evidence="1">
        <text>Hydrolysis of (1-&gt;4)-beta-linkages between N-acetylmuramic acid and N-acetyl-D-glucosamine residues in a peptidoglycan and between N-acetyl-D-glucosamine residues in chitodextrins.</text>
        <dbReference type="EC" id="3.2.1.17"/>
    </reaction>
</comment>
<sequence length="327" mass="37049">MIFWTVATVYGRKFMKCELARQLHWLGLSRTAIPDWVCLIDAESHMQTDLVTGPLDDGSNNYGLFQINSKRWCGMKNRGGDCDVKCSHLLTKDIKKSLECAEIIFVKMGGFSFWKGWKENCELKQLPNLDNCYDRRPWKTTTIPNPRFIYVLFAVALVVAHPHREIARTNEIINSLKKFNVSEEDFEHYICIAQRSSGCNKGKKHIFKEEGYGSYGLFQVNSTDACSMGPKPGGICNVTCEHLSSLILDPQVECAVKLVNKFCFWKWNCLEPPRTIARRGVSGISPSSRFPSSSEHLPVPIGQEEDRELFTLIPAGMALEADGVWEL</sequence>
<dbReference type="InterPro" id="IPR001916">
    <property type="entry name" value="Glyco_hydro_22"/>
</dbReference>
<evidence type="ECO:0000313" key="9">
    <source>
        <dbReference type="EMBL" id="CAH1398268.1"/>
    </source>
</evidence>
<reference evidence="9" key="1">
    <citation type="submission" date="2022-01" db="EMBL/GenBank/DDBJ databases">
        <authorList>
            <person name="King R."/>
        </authorList>
    </citation>
    <scope>NUCLEOTIDE SEQUENCE</scope>
</reference>
<keyword evidence="4" id="KW-0929">Antimicrobial</keyword>
<keyword evidence="4" id="KW-0081">Bacteriolytic enzyme</keyword>
<dbReference type="GO" id="GO:0042742">
    <property type="term" value="P:defense response to bacterium"/>
    <property type="evidence" value="ECO:0007669"/>
    <property type="project" value="UniProtKB-KW"/>
</dbReference>
<evidence type="ECO:0000256" key="7">
    <source>
        <dbReference type="RuleBase" id="RU004440"/>
    </source>
</evidence>
<dbReference type="GO" id="GO:0031640">
    <property type="term" value="P:killing of cells of another organism"/>
    <property type="evidence" value="ECO:0007669"/>
    <property type="project" value="UniProtKB-KW"/>
</dbReference>
<evidence type="ECO:0000256" key="5">
    <source>
        <dbReference type="ARBA" id="ARBA00023157"/>
    </source>
</evidence>
<dbReference type="Pfam" id="PF00062">
    <property type="entry name" value="Lys"/>
    <property type="match status" value="2"/>
</dbReference>
<dbReference type="EC" id="3.2.1.17" evidence="3"/>
<keyword evidence="5" id="KW-1015">Disulfide bond</keyword>
<dbReference type="InterPro" id="IPR023346">
    <property type="entry name" value="Lysozyme-like_dom_sf"/>
</dbReference>
<evidence type="ECO:0000259" key="8">
    <source>
        <dbReference type="PROSITE" id="PS00128"/>
    </source>
</evidence>
<evidence type="ECO:0000256" key="3">
    <source>
        <dbReference type="ARBA" id="ARBA00012732"/>
    </source>
</evidence>
<dbReference type="InterPro" id="IPR019799">
    <property type="entry name" value="Glyco_hydro_22_CS"/>
</dbReference>
<dbReference type="PROSITE" id="PS00128">
    <property type="entry name" value="GLYCOSYL_HYDROL_F22_1"/>
    <property type="match status" value="1"/>
</dbReference>
<dbReference type="EMBL" id="OV725080">
    <property type="protein sequence ID" value="CAH1398268.1"/>
    <property type="molecule type" value="Genomic_DNA"/>
</dbReference>
<dbReference type="PANTHER" id="PTHR11407">
    <property type="entry name" value="LYSOZYME C"/>
    <property type="match status" value="1"/>
</dbReference>
<dbReference type="PRINTS" id="PR00135">
    <property type="entry name" value="LYZLACT"/>
</dbReference>
<organism evidence="9 10">
    <name type="scientific">Nezara viridula</name>
    <name type="common">Southern green stink bug</name>
    <name type="synonym">Cimex viridulus</name>
    <dbReference type="NCBI Taxonomy" id="85310"/>
    <lineage>
        <taxon>Eukaryota</taxon>
        <taxon>Metazoa</taxon>
        <taxon>Ecdysozoa</taxon>
        <taxon>Arthropoda</taxon>
        <taxon>Hexapoda</taxon>
        <taxon>Insecta</taxon>
        <taxon>Pterygota</taxon>
        <taxon>Neoptera</taxon>
        <taxon>Paraneoptera</taxon>
        <taxon>Hemiptera</taxon>
        <taxon>Heteroptera</taxon>
        <taxon>Panheteroptera</taxon>
        <taxon>Pentatomomorpha</taxon>
        <taxon>Pentatomoidea</taxon>
        <taxon>Pentatomidae</taxon>
        <taxon>Pentatominae</taxon>
        <taxon>Nezara</taxon>
    </lineage>
</organism>
<feature type="domain" description="Glycosyl hydrolases family 22 (GH22)" evidence="8">
    <location>
        <begin position="82"/>
        <end position="100"/>
    </location>
</feature>
<name>A0A9P0HA95_NEZVI</name>
<dbReference type="PROSITE" id="PS51348">
    <property type="entry name" value="GLYCOSYL_HYDROL_F22_2"/>
    <property type="match status" value="2"/>
</dbReference>
<dbReference type="Proteomes" id="UP001152798">
    <property type="component" value="Chromosome 4"/>
</dbReference>
<evidence type="ECO:0000256" key="1">
    <source>
        <dbReference type="ARBA" id="ARBA00000632"/>
    </source>
</evidence>
<proteinExistence type="inferred from homology"/>
<dbReference type="AlphaFoldDB" id="A0A9P0HA95"/>
<dbReference type="Gene3D" id="1.10.530.10">
    <property type="match status" value="2"/>
</dbReference>
<evidence type="ECO:0000256" key="2">
    <source>
        <dbReference type="ARBA" id="ARBA00010859"/>
    </source>
</evidence>
<accession>A0A9P0HA95</accession>
<dbReference type="SMART" id="SM00263">
    <property type="entry name" value="LYZ1"/>
    <property type="match status" value="1"/>
</dbReference>
<dbReference type="FunFam" id="1.10.530.10:FF:000001">
    <property type="entry name" value="Lysozyme C"/>
    <property type="match status" value="1"/>
</dbReference>
<evidence type="ECO:0000313" key="10">
    <source>
        <dbReference type="Proteomes" id="UP001152798"/>
    </source>
</evidence>
<dbReference type="CDD" id="cd16899">
    <property type="entry name" value="LYZ_C_invert"/>
    <property type="match status" value="1"/>
</dbReference>
<dbReference type="GO" id="GO:0003796">
    <property type="term" value="F:lysozyme activity"/>
    <property type="evidence" value="ECO:0007669"/>
    <property type="project" value="UniProtKB-EC"/>
</dbReference>
<keyword evidence="6" id="KW-0326">Glycosidase</keyword>
<evidence type="ECO:0000256" key="4">
    <source>
        <dbReference type="ARBA" id="ARBA00022638"/>
    </source>
</evidence>
<keyword evidence="10" id="KW-1185">Reference proteome</keyword>
<dbReference type="PANTHER" id="PTHR11407:SF63">
    <property type="entry name" value="LYSOZYME C"/>
    <property type="match status" value="1"/>
</dbReference>
<evidence type="ECO:0000256" key="6">
    <source>
        <dbReference type="ARBA" id="ARBA00023295"/>
    </source>
</evidence>
<keyword evidence="6" id="KW-0378">Hydrolase</keyword>
<gene>
    <name evidence="9" type="ORF">NEZAVI_LOCUS7953</name>
</gene>
<dbReference type="SUPFAM" id="SSF53955">
    <property type="entry name" value="Lysozyme-like"/>
    <property type="match status" value="2"/>
</dbReference>
<protein>
    <recommendedName>
        <fullName evidence="3">lysozyme</fullName>
        <ecNumber evidence="3">3.2.1.17</ecNumber>
    </recommendedName>
</protein>
<dbReference type="OrthoDB" id="17373at2759"/>